<dbReference type="GO" id="GO:0016301">
    <property type="term" value="F:kinase activity"/>
    <property type="evidence" value="ECO:0007669"/>
    <property type="project" value="UniProtKB-KW"/>
</dbReference>
<gene>
    <name evidence="1" type="ORF">LKD32_04780</name>
</gene>
<comment type="caution">
    <text evidence="1">The sequence shown here is derived from an EMBL/GenBank/DDBJ whole genome shotgun (WGS) entry which is preliminary data.</text>
</comment>
<accession>A0AAE3DKN6</accession>
<dbReference type="Gene3D" id="3.40.50.300">
    <property type="entry name" value="P-loop containing nucleotide triphosphate hydrolases"/>
    <property type="match status" value="1"/>
</dbReference>
<evidence type="ECO:0000313" key="1">
    <source>
        <dbReference type="EMBL" id="MCC2164206.1"/>
    </source>
</evidence>
<keyword evidence="2" id="KW-1185">Reference proteome</keyword>
<dbReference type="Proteomes" id="UP001198962">
    <property type="component" value="Unassembled WGS sequence"/>
</dbReference>
<protein>
    <submittedName>
        <fullName evidence="1">Cytidylate kinase-like family protein</fullName>
    </submittedName>
</protein>
<sequence>MSKVITISREFGSGGREIGFRLSEKLGIPFYDKEIISLAAQDSNIAEKVFHANDEVIGRKVRVDQEYVSVNPFSPLYEVPVSDQIFLAQSQMIRKLEQEGPCIIIGRCSDIIVEDGFHVFICASMKKRLERMQALEPEESAKKLESRMRAIDRKRRDYYQYYSGNEWGNPRNYHLSLNSGKLGVETCVEIIANNVDL</sequence>
<dbReference type="Pfam" id="PF13189">
    <property type="entry name" value="Cytidylate_kin2"/>
    <property type="match status" value="1"/>
</dbReference>
<dbReference type="InterPro" id="IPR027417">
    <property type="entry name" value="P-loop_NTPase"/>
</dbReference>
<evidence type="ECO:0000313" key="2">
    <source>
        <dbReference type="Proteomes" id="UP001198962"/>
    </source>
</evidence>
<keyword evidence="1" id="KW-0418">Kinase</keyword>
<dbReference type="RefSeq" id="WP_177977190.1">
    <property type="nucleotide sequence ID" value="NZ_JAJEPU010000009.1"/>
</dbReference>
<organism evidence="1 2">
    <name type="scientific">Brotaphodocola catenula</name>
    <dbReference type="NCBI Taxonomy" id="2885361"/>
    <lineage>
        <taxon>Bacteria</taxon>
        <taxon>Bacillati</taxon>
        <taxon>Bacillota</taxon>
        <taxon>Clostridia</taxon>
        <taxon>Lachnospirales</taxon>
        <taxon>Lachnospiraceae</taxon>
        <taxon>Brotaphodocola</taxon>
    </lineage>
</organism>
<dbReference type="AlphaFoldDB" id="A0AAE3DKN6"/>
<dbReference type="EMBL" id="JAJEPU010000009">
    <property type="protein sequence ID" value="MCC2164206.1"/>
    <property type="molecule type" value="Genomic_DNA"/>
</dbReference>
<reference evidence="1" key="1">
    <citation type="submission" date="2021-10" db="EMBL/GenBank/DDBJ databases">
        <title>Anaerobic single-cell dispensing facilitates the cultivation of human gut bacteria.</title>
        <authorList>
            <person name="Afrizal A."/>
        </authorList>
    </citation>
    <scope>NUCLEOTIDE SEQUENCE</scope>
    <source>
        <strain evidence="1">CLA-AA-H274</strain>
    </source>
</reference>
<keyword evidence="1" id="KW-0808">Transferase</keyword>
<proteinExistence type="predicted"/>
<name>A0AAE3DKN6_9FIRM</name>
<dbReference type="SUPFAM" id="SSF52540">
    <property type="entry name" value="P-loop containing nucleoside triphosphate hydrolases"/>
    <property type="match status" value="1"/>
</dbReference>